<reference evidence="2" key="1">
    <citation type="submission" date="2022-10" db="EMBL/GenBank/DDBJ databases">
        <title>The complete genomes of actinobacterial strains from the NBC collection.</title>
        <authorList>
            <person name="Joergensen T.S."/>
            <person name="Alvarez Arevalo M."/>
            <person name="Sterndorff E.B."/>
            <person name="Faurdal D."/>
            <person name="Vuksanovic O."/>
            <person name="Mourched A.-S."/>
            <person name="Charusanti P."/>
            <person name="Shaw S."/>
            <person name="Blin K."/>
            <person name="Weber T."/>
        </authorList>
    </citation>
    <scope>NUCLEOTIDE SEQUENCE</scope>
    <source>
        <strain evidence="2">NBC_00060</strain>
    </source>
</reference>
<dbReference type="SUPFAM" id="SSF56973">
    <property type="entry name" value="Aerolisin/ETX pore-forming domain"/>
    <property type="match status" value="1"/>
</dbReference>
<evidence type="ECO:0000313" key="2">
    <source>
        <dbReference type="EMBL" id="WTU38553.1"/>
    </source>
</evidence>
<dbReference type="AlphaFoldDB" id="A0AAU2GR68"/>
<keyword evidence="1" id="KW-0732">Signal</keyword>
<organism evidence="2">
    <name type="scientific">Streptomyces sp. NBC_00060</name>
    <dbReference type="NCBI Taxonomy" id="2975636"/>
    <lineage>
        <taxon>Bacteria</taxon>
        <taxon>Bacillati</taxon>
        <taxon>Actinomycetota</taxon>
        <taxon>Actinomycetes</taxon>
        <taxon>Kitasatosporales</taxon>
        <taxon>Streptomycetaceae</taxon>
        <taxon>Streptomyces</taxon>
    </lineage>
</organism>
<dbReference type="CDD" id="cd20223">
    <property type="entry name" value="PFM_epsilon-toxin-like"/>
    <property type="match status" value="1"/>
</dbReference>
<dbReference type="EMBL" id="CP108253">
    <property type="protein sequence ID" value="WTU38553.1"/>
    <property type="molecule type" value="Genomic_DNA"/>
</dbReference>
<dbReference type="Pfam" id="PF03318">
    <property type="entry name" value="ETX_MTX2"/>
    <property type="match status" value="1"/>
</dbReference>
<evidence type="ECO:0000256" key="1">
    <source>
        <dbReference type="SAM" id="SignalP"/>
    </source>
</evidence>
<feature type="signal peptide" evidence="1">
    <location>
        <begin position="1"/>
        <end position="27"/>
    </location>
</feature>
<name>A0AAU2GR68_9ACTN</name>
<feature type="chain" id="PRO_5043827340" evidence="1">
    <location>
        <begin position="28"/>
        <end position="350"/>
    </location>
</feature>
<proteinExistence type="predicted"/>
<dbReference type="InterPro" id="IPR004991">
    <property type="entry name" value="Aerolysin-like"/>
</dbReference>
<gene>
    <name evidence="2" type="ORF">OHV25_02725</name>
</gene>
<dbReference type="Gene3D" id="2.170.15.10">
    <property type="entry name" value="Proaerolysin, chain A, domain 3"/>
    <property type="match status" value="1"/>
</dbReference>
<protein>
    <submittedName>
        <fullName evidence="2">ETX/MTX2 family pore-forming toxin</fullName>
    </submittedName>
</protein>
<sequence length="350" mass="36928">MKLSIRKRGFARFVVPVTAIAALAALAAPGDASAAAHSAPAYPADLDSLLNDLVRYGDSATTNGERQYASVWDNRHWTYQWGRSNIPTTSHVSTRNDASGVTFSNLQVTPDGEATTSPGATWYVGSSFLTNKTDREMTLTTQSFSKTVTDTLSTAVTKQFSTSHKVSGQVNVGNFFSGSDEFTATWTWGETDTKTESEQETYKAKSQSVPVPPHTTAVVKVVLKQTKSTGAVKLEGDLDGSFTRSLIRTDCNDSGACAPGHVVRSSTESVYDTALAAVPLPPGIYLSGHHTVAVPGLGTYTAENGSQFGVEVSYAPQQSAPAPGASAPAPAALHSYSYTVPVQKAAAPPR</sequence>
<accession>A0AAU2GR68</accession>